<dbReference type="Pfam" id="PF13416">
    <property type="entry name" value="SBP_bac_8"/>
    <property type="match status" value="1"/>
</dbReference>
<protein>
    <submittedName>
        <fullName evidence="2">ABC transporter substrate-binding protein</fullName>
    </submittedName>
</protein>
<dbReference type="AlphaFoldDB" id="A0AA41QB75"/>
<dbReference type="InterPro" id="IPR006059">
    <property type="entry name" value="SBP"/>
</dbReference>
<dbReference type="RefSeq" id="WP_236087635.1">
    <property type="nucleotide sequence ID" value="NZ_JAKGSG010000011.1"/>
</dbReference>
<dbReference type="InterPro" id="IPR006311">
    <property type="entry name" value="TAT_signal"/>
</dbReference>
<evidence type="ECO:0000313" key="3">
    <source>
        <dbReference type="Proteomes" id="UP001165405"/>
    </source>
</evidence>
<dbReference type="PROSITE" id="PS51318">
    <property type="entry name" value="TAT"/>
    <property type="match status" value="1"/>
</dbReference>
<reference evidence="2" key="1">
    <citation type="submission" date="2022-01" db="EMBL/GenBank/DDBJ databases">
        <title>Antribacter sp. nov., isolated from Guizhou of China.</title>
        <authorList>
            <person name="Chengliang C."/>
            <person name="Ya Z."/>
        </authorList>
    </citation>
    <scope>NUCLEOTIDE SEQUENCE</scope>
    <source>
        <strain evidence="2">KLBMP 9083</strain>
    </source>
</reference>
<dbReference type="Pfam" id="PF12010">
    <property type="entry name" value="DUF3502"/>
    <property type="match status" value="1"/>
</dbReference>
<dbReference type="EMBL" id="JAKGSG010000011">
    <property type="protein sequence ID" value="MCF4119921.1"/>
    <property type="molecule type" value="Genomic_DNA"/>
</dbReference>
<evidence type="ECO:0000313" key="2">
    <source>
        <dbReference type="EMBL" id="MCF4119921.1"/>
    </source>
</evidence>
<gene>
    <name evidence="2" type="ORF">L1785_02915</name>
</gene>
<accession>A0AA41QB75</accession>
<sequence length="523" mass="56263">MAQLIDAAGLSLPISRRGFLAGTGGLLAAATLAACAPGSGGQSAGTSYGLLLPGDVPAQWDRVRAAVNAKLKADLGFEFKPEFINWTNYGSQSLLKFTAQENFQTALSARWLNIAQLIESGALQPLDDALASGKYTNLTATVDQSAFDANRWPDGSVYGVPAVNSAARIHHLIARGDLADKHAPGGIETFDQLEKFWYDVVQKEGLPGYVNRNSPFDVLGAPTGALYAQGWETPDLLPLYFSSDSLLFVPAKDAATTGSADAVPFWEHEPYLESLHRVRKYYEDGIINADRLNADPATLKALFDGGGAATCWGISDGGDTSSHLDLLEKAVPGAGLVSLLPFRDGLSAKPNQTFQADNLVVVNAGAANADAAMQLLDWVSIKENHDLLQYGEEGTDWKAVGDDAYEPIGDYANFPGFALSWRIPLERTYSRMTESEATWFDWSKKYENFTLDPFASFIPDLAAIETEHAQITAAVTEFGNPLFAGAVPVEEGLDKLKKAVDQAGLAKVQEELNKQADAYLSSK</sequence>
<dbReference type="Proteomes" id="UP001165405">
    <property type="component" value="Unassembled WGS sequence"/>
</dbReference>
<feature type="domain" description="DUF3502" evidence="1">
    <location>
        <begin position="453"/>
        <end position="520"/>
    </location>
</feature>
<dbReference type="Gene3D" id="3.40.190.10">
    <property type="entry name" value="Periplasmic binding protein-like II"/>
    <property type="match status" value="1"/>
</dbReference>
<comment type="caution">
    <text evidence="2">The sequence shown here is derived from an EMBL/GenBank/DDBJ whole genome shotgun (WGS) entry which is preliminary data.</text>
</comment>
<evidence type="ECO:0000259" key="1">
    <source>
        <dbReference type="Pfam" id="PF12010"/>
    </source>
</evidence>
<dbReference type="SUPFAM" id="SSF53850">
    <property type="entry name" value="Periplasmic binding protein-like II"/>
    <property type="match status" value="1"/>
</dbReference>
<proteinExistence type="predicted"/>
<keyword evidence="3" id="KW-1185">Reference proteome</keyword>
<name>A0AA41QB75_9MICO</name>
<organism evidence="2 3">
    <name type="scientific">Antribacter soli</name>
    <dbReference type="NCBI Taxonomy" id="2910976"/>
    <lineage>
        <taxon>Bacteria</taxon>
        <taxon>Bacillati</taxon>
        <taxon>Actinomycetota</taxon>
        <taxon>Actinomycetes</taxon>
        <taxon>Micrococcales</taxon>
        <taxon>Promicromonosporaceae</taxon>
        <taxon>Antribacter</taxon>
    </lineage>
</organism>
<dbReference type="InterPro" id="IPR022627">
    <property type="entry name" value="DUF3502"/>
</dbReference>